<keyword evidence="1" id="KW-0732">Signal</keyword>
<dbReference type="Proteomes" id="UP001315278">
    <property type="component" value="Unassembled WGS sequence"/>
</dbReference>
<dbReference type="RefSeq" id="WP_212495479.1">
    <property type="nucleotide sequence ID" value="NZ_JAFCJH010000083.1"/>
</dbReference>
<gene>
    <name evidence="2" type="ORF">JQ615_39650</name>
</gene>
<evidence type="ECO:0008006" key="4">
    <source>
        <dbReference type="Google" id="ProtNLM"/>
    </source>
</evidence>
<reference evidence="3" key="1">
    <citation type="journal article" date="2021" name="ISME J.">
        <title>Evolutionary origin and ecological implication of a unique nif island in free-living Bradyrhizobium lineages.</title>
        <authorList>
            <person name="Tao J."/>
        </authorList>
    </citation>
    <scope>NUCLEOTIDE SEQUENCE [LARGE SCALE GENOMIC DNA]</scope>
    <source>
        <strain evidence="3">SZCCT0434</strain>
    </source>
</reference>
<proteinExistence type="predicted"/>
<name>A0ABS5FXL8_9BRAD</name>
<organism evidence="2 3">
    <name type="scientific">Bradyrhizobium jicamae</name>
    <dbReference type="NCBI Taxonomy" id="280332"/>
    <lineage>
        <taxon>Bacteria</taxon>
        <taxon>Pseudomonadati</taxon>
        <taxon>Pseudomonadota</taxon>
        <taxon>Alphaproteobacteria</taxon>
        <taxon>Hyphomicrobiales</taxon>
        <taxon>Nitrobacteraceae</taxon>
        <taxon>Bradyrhizobium</taxon>
    </lineage>
</organism>
<evidence type="ECO:0000256" key="1">
    <source>
        <dbReference type="SAM" id="SignalP"/>
    </source>
</evidence>
<sequence>MRTSIIGGLLLAGAAASANAAPVEYLGNWTIASSQPAPWAEANEKPVASDLKALIGHGVIFRTDRIEAPPPLGCRKPHYAIKSYEPDMLFQGGLTDPKPQAASLGFSGATIPTLETGCEGAIDFHFPDGNTALFGLNNRIYKLVRTRPAGQ</sequence>
<dbReference type="EMBL" id="JAFCJH010000083">
    <property type="protein sequence ID" value="MBR0801476.1"/>
    <property type="molecule type" value="Genomic_DNA"/>
</dbReference>
<comment type="caution">
    <text evidence="2">The sequence shown here is derived from an EMBL/GenBank/DDBJ whole genome shotgun (WGS) entry which is preliminary data.</text>
</comment>
<evidence type="ECO:0000313" key="3">
    <source>
        <dbReference type="Proteomes" id="UP001315278"/>
    </source>
</evidence>
<keyword evidence="3" id="KW-1185">Reference proteome</keyword>
<feature type="chain" id="PRO_5046228910" description="Alkaline proteinase inhibitor/ Outer membrane lipoprotein Omp19 domain-containing protein" evidence="1">
    <location>
        <begin position="21"/>
        <end position="151"/>
    </location>
</feature>
<protein>
    <recommendedName>
        <fullName evidence="4">Alkaline proteinase inhibitor/ Outer membrane lipoprotein Omp19 domain-containing protein</fullName>
    </recommendedName>
</protein>
<feature type="signal peptide" evidence="1">
    <location>
        <begin position="1"/>
        <end position="20"/>
    </location>
</feature>
<accession>A0ABS5FXL8</accession>
<evidence type="ECO:0000313" key="2">
    <source>
        <dbReference type="EMBL" id="MBR0801476.1"/>
    </source>
</evidence>